<evidence type="ECO:0000313" key="4">
    <source>
        <dbReference type="EnsemblPlants" id="Pp3c3_930V3.1"/>
    </source>
</evidence>
<evidence type="ECO:0000256" key="1">
    <source>
        <dbReference type="SAM" id="MobiDB-lite"/>
    </source>
</evidence>
<dbReference type="EMBL" id="ABEU02000003">
    <property type="protein sequence ID" value="PNR56841.1"/>
    <property type="molecule type" value="Genomic_DNA"/>
</dbReference>
<feature type="compositionally biased region" description="Low complexity" evidence="1">
    <location>
        <begin position="91"/>
        <end position="121"/>
    </location>
</feature>
<reference evidence="2 5" key="1">
    <citation type="journal article" date="2008" name="Science">
        <title>The Physcomitrella genome reveals evolutionary insights into the conquest of land by plants.</title>
        <authorList>
            <person name="Rensing S."/>
            <person name="Lang D."/>
            <person name="Zimmer A."/>
            <person name="Terry A."/>
            <person name="Salamov A."/>
            <person name="Shapiro H."/>
            <person name="Nishiyama T."/>
            <person name="Perroud P.-F."/>
            <person name="Lindquist E."/>
            <person name="Kamisugi Y."/>
            <person name="Tanahashi T."/>
            <person name="Sakakibara K."/>
            <person name="Fujita T."/>
            <person name="Oishi K."/>
            <person name="Shin-I T."/>
            <person name="Kuroki Y."/>
            <person name="Toyoda A."/>
            <person name="Suzuki Y."/>
            <person name="Hashimoto A."/>
            <person name="Yamaguchi K."/>
            <person name="Sugano A."/>
            <person name="Kohara Y."/>
            <person name="Fujiyama A."/>
            <person name="Anterola A."/>
            <person name="Aoki S."/>
            <person name="Ashton N."/>
            <person name="Barbazuk W.B."/>
            <person name="Barker E."/>
            <person name="Bennetzen J."/>
            <person name="Bezanilla M."/>
            <person name="Blankenship R."/>
            <person name="Cho S.H."/>
            <person name="Dutcher S."/>
            <person name="Estelle M."/>
            <person name="Fawcett J.A."/>
            <person name="Gundlach H."/>
            <person name="Hanada K."/>
            <person name="Heyl A."/>
            <person name="Hicks K.A."/>
            <person name="Hugh J."/>
            <person name="Lohr M."/>
            <person name="Mayer K."/>
            <person name="Melkozernov A."/>
            <person name="Murata T."/>
            <person name="Nelson D."/>
            <person name="Pils B."/>
            <person name="Prigge M."/>
            <person name="Reiss B."/>
            <person name="Renner T."/>
            <person name="Rombauts S."/>
            <person name="Rushton P."/>
            <person name="Sanderfoot A."/>
            <person name="Schween G."/>
            <person name="Shiu S.-H."/>
            <person name="Stueber K."/>
            <person name="Theodoulou F.L."/>
            <person name="Tu H."/>
            <person name="Van de Peer Y."/>
            <person name="Verrier P.J."/>
            <person name="Waters E."/>
            <person name="Wood A."/>
            <person name="Yang L."/>
            <person name="Cove D."/>
            <person name="Cuming A."/>
            <person name="Hasebe M."/>
            <person name="Lucas S."/>
            <person name="Mishler D.B."/>
            <person name="Reski R."/>
            <person name="Grigoriev I."/>
            <person name="Quatrano R.S."/>
            <person name="Boore J.L."/>
        </authorList>
    </citation>
    <scope>NUCLEOTIDE SEQUENCE [LARGE SCALE GENOMIC DNA]</scope>
    <source>
        <strain evidence="3 5">cv. Gransden 2004</strain>
    </source>
</reference>
<dbReference type="Gramene" id="Pp3c3_930V3.1">
    <property type="protein sequence ID" value="Pp3c3_930V3.1"/>
    <property type="gene ID" value="Pp3c3_930"/>
</dbReference>
<proteinExistence type="predicted"/>
<dbReference type="AlphaFoldDB" id="A0A2K1KSV7"/>
<dbReference type="EnsemblPlants" id="Pp3c3_930V3.1">
    <property type="protein sequence ID" value="Pp3c3_930V3.1"/>
    <property type="gene ID" value="Pp3c3_930"/>
</dbReference>
<sequence length="162" mass="18301">MKSLQLKFGLFDQLEVVRRAQELLRLCNLHFDAPSFGMRFNRQSSGQALIAHLKRRLMEICSTSYPDFRNIVASMSHLCHDLVDNEELSESDSSSTSSTSSPFASSSSTNPLSNEGSSEGDSSVDDEDDLVVPGARRSRRTYRDVLLRLVLVRDTFCWRIYS</sequence>
<reference evidence="2 5" key="2">
    <citation type="journal article" date="2018" name="Plant J.">
        <title>The Physcomitrella patens chromosome-scale assembly reveals moss genome structure and evolution.</title>
        <authorList>
            <person name="Lang D."/>
            <person name="Ullrich K.K."/>
            <person name="Murat F."/>
            <person name="Fuchs J."/>
            <person name="Jenkins J."/>
            <person name="Haas F.B."/>
            <person name="Piednoel M."/>
            <person name="Gundlach H."/>
            <person name="Van Bel M."/>
            <person name="Meyberg R."/>
            <person name="Vives C."/>
            <person name="Morata J."/>
            <person name="Symeonidi A."/>
            <person name="Hiss M."/>
            <person name="Muchero W."/>
            <person name="Kamisugi Y."/>
            <person name="Saleh O."/>
            <person name="Blanc G."/>
            <person name="Decker E.L."/>
            <person name="van Gessel N."/>
            <person name="Grimwood J."/>
            <person name="Hayes R.D."/>
            <person name="Graham S.W."/>
            <person name="Gunter L.E."/>
            <person name="McDaniel S.F."/>
            <person name="Hoernstein S.N.W."/>
            <person name="Larsson A."/>
            <person name="Li F.W."/>
            <person name="Perroud P.F."/>
            <person name="Phillips J."/>
            <person name="Ranjan P."/>
            <person name="Rokshar D.S."/>
            <person name="Rothfels C.J."/>
            <person name="Schneider L."/>
            <person name="Shu S."/>
            <person name="Stevenson D.W."/>
            <person name="Thummler F."/>
            <person name="Tillich M."/>
            <person name="Villarreal Aguilar J.C."/>
            <person name="Widiez T."/>
            <person name="Wong G.K."/>
            <person name="Wymore A."/>
            <person name="Zhang Y."/>
            <person name="Zimmer A.D."/>
            <person name="Quatrano R.S."/>
            <person name="Mayer K.F.X."/>
            <person name="Goodstein D."/>
            <person name="Casacuberta J.M."/>
            <person name="Vandepoele K."/>
            <person name="Reski R."/>
            <person name="Cuming A.C."/>
            <person name="Tuskan G.A."/>
            <person name="Maumus F."/>
            <person name="Salse J."/>
            <person name="Schmutz J."/>
            <person name="Rensing S.A."/>
        </authorList>
    </citation>
    <scope>NUCLEOTIDE SEQUENCE [LARGE SCALE GENOMIC DNA]</scope>
    <source>
        <strain evidence="3 5">cv. Gransden 2004</strain>
    </source>
</reference>
<accession>A0A2K1KSV7</accession>
<protein>
    <submittedName>
        <fullName evidence="2 3">Uncharacterized protein</fullName>
    </submittedName>
</protein>
<organism evidence="2">
    <name type="scientific">Physcomitrium patens</name>
    <name type="common">Spreading-leaved earth moss</name>
    <name type="synonym">Physcomitrella patens</name>
    <dbReference type="NCBI Taxonomy" id="3218"/>
    <lineage>
        <taxon>Eukaryota</taxon>
        <taxon>Viridiplantae</taxon>
        <taxon>Streptophyta</taxon>
        <taxon>Embryophyta</taxon>
        <taxon>Bryophyta</taxon>
        <taxon>Bryophytina</taxon>
        <taxon>Bryopsida</taxon>
        <taxon>Funariidae</taxon>
        <taxon>Funariales</taxon>
        <taxon>Funariaceae</taxon>
        <taxon>Physcomitrium</taxon>
    </lineage>
</organism>
<feature type="region of interest" description="Disordered" evidence="1">
    <location>
        <begin position="89"/>
        <end position="131"/>
    </location>
</feature>
<evidence type="ECO:0000313" key="2">
    <source>
        <dbReference type="EMBL" id="PNR56841.1"/>
    </source>
</evidence>
<dbReference type="Proteomes" id="UP000006727">
    <property type="component" value="Chromosome 3"/>
</dbReference>
<dbReference type="Gramene" id="Pp3c3_920V3.1">
    <property type="protein sequence ID" value="Pp3c3_920V3.1"/>
    <property type="gene ID" value="Pp3c3_920"/>
</dbReference>
<dbReference type="PaxDb" id="3218-PP1S1_278V6.1"/>
<reference evidence="3" key="3">
    <citation type="submission" date="2020-12" db="UniProtKB">
        <authorList>
            <consortium name="EnsemblPlants"/>
        </authorList>
    </citation>
    <scope>IDENTIFICATION</scope>
</reference>
<name>A0A2K1KSV7_PHYPA</name>
<evidence type="ECO:0000313" key="5">
    <source>
        <dbReference type="Proteomes" id="UP000006727"/>
    </source>
</evidence>
<keyword evidence="5" id="KW-1185">Reference proteome</keyword>
<dbReference type="EnsemblPlants" id="Pp3c3_920V3.1">
    <property type="protein sequence ID" value="Pp3c3_920V3.1"/>
    <property type="gene ID" value="Pp3c3_920"/>
</dbReference>
<gene>
    <name evidence="4" type="primary">LOC112279674</name>
    <name evidence="2" type="ORF">PHYPA_003833</name>
</gene>
<evidence type="ECO:0000313" key="3">
    <source>
        <dbReference type="EnsemblPlants" id="Pp3c3_920V3.1"/>
    </source>
</evidence>